<dbReference type="InterPro" id="IPR040764">
    <property type="entry name" value="CvfB_WH"/>
</dbReference>
<dbReference type="InterPro" id="IPR012340">
    <property type="entry name" value="NA-bd_OB-fold"/>
</dbReference>
<evidence type="ECO:0000313" key="5">
    <source>
        <dbReference type="Proteomes" id="UP000009286"/>
    </source>
</evidence>
<dbReference type="eggNOG" id="COG2996">
    <property type="taxonomic scope" value="Bacteria"/>
</dbReference>
<dbReference type="KEGG" id="mai:MICA_2002"/>
<organism evidence="4 5">
    <name type="scientific">Micavibrio aeruginosavorus (strain ARL-13)</name>
    <dbReference type="NCBI Taxonomy" id="856793"/>
    <lineage>
        <taxon>Bacteria</taxon>
        <taxon>Pseudomonadati</taxon>
        <taxon>Bdellovibrionota</taxon>
        <taxon>Bdellovibrionia</taxon>
        <taxon>Bdellovibrionales</taxon>
        <taxon>Pseudobdellovibrionaceae</taxon>
        <taxon>Micavibrio</taxon>
    </lineage>
</organism>
<comment type="similarity">
    <text evidence="1">Belongs to the CvfB family.</text>
</comment>
<reference evidence="4 5" key="1">
    <citation type="journal article" date="2011" name="BMC Genomics">
        <title>Genomic insights into an obligate epibiotic bacterial predator: Micavibrio aeruginosavorus ARL-13.</title>
        <authorList>
            <person name="Wang Z."/>
            <person name="Kadouri D."/>
            <person name="Wu M."/>
        </authorList>
    </citation>
    <scope>NUCLEOTIDE SEQUENCE [LARGE SCALE GENOMIC DNA]</scope>
    <source>
        <strain evidence="4 5">ARL-13</strain>
    </source>
</reference>
<gene>
    <name evidence="4" type="ordered locus">MICA_2002</name>
</gene>
<dbReference type="EMBL" id="CP002382">
    <property type="protein sequence ID" value="AEP10310.1"/>
    <property type="molecule type" value="Genomic_DNA"/>
</dbReference>
<proteinExistence type="inferred from homology"/>
<protein>
    <submittedName>
        <fullName evidence="4">3-deoxy-7-phosphoheptulonate synthase</fullName>
        <ecNumber evidence="4">2.5.1.54</ecNumber>
    </submittedName>
</protein>
<dbReference type="PANTHER" id="PTHR37296:SF1">
    <property type="entry name" value="CONSERVED VIRULENCE FACTOR B"/>
    <property type="match status" value="1"/>
</dbReference>
<dbReference type="HOGENOM" id="CLU_064885_1_0_5"/>
<dbReference type="PIRSF" id="PIRSF012524">
    <property type="entry name" value="YitL_S1"/>
    <property type="match status" value="1"/>
</dbReference>
<evidence type="ECO:0000259" key="2">
    <source>
        <dbReference type="Pfam" id="PF13509"/>
    </source>
</evidence>
<dbReference type="PANTHER" id="PTHR37296">
    <property type="entry name" value="CONSERVED VIRULENCE FACTOR B"/>
    <property type="match status" value="1"/>
</dbReference>
<name>G2KNR5_MICAA</name>
<dbReference type="Gene3D" id="2.40.50.140">
    <property type="entry name" value="Nucleic acid-binding proteins"/>
    <property type="match status" value="1"/>
</dbReference>
<dbReference type="EC" id="2.5.1.54" evidence="4"/>
<dbReference type="Gene3D" id="1.10.10.10">
    <property type="entry name" value="Winged helix-like DNA-binding domain superfamily/Winged helix DNA-binding domain"/>
    <property type="match status" value="1"/>
</dbReference>
<dbReference type="AlphaFoldDB" id="G2KNR5"/>
<dbReference type="InterPro" id="IPR014464">
    <property type="entry name" value="CvfB_fam"/>
</dbReference>
<evidence type="ECO:0000313" key="4">
    <source>
        <dbReference type="EMBL" id="AEP10310.1"/>
    </source>
</evidence>
<accession>G2KNR5</accession>
<feature type="domain" description="Conserved virulence factor B first S1" evidence="2">
    <location>
        <begin position="17"/>
        <end position="76"/>
    </location>
</feature>
<evidence type="ECO:0000256" key="1">
    <source>
        <dbReference type="PIRNR" id="PIRNR012524"/>
    </source>
</evidence>
<feature type="domain" description="Conserved virulence factor B-like winged helix" evidence="3">
    <location>
        <begin position="231"/>
        <end position="288"/>
    </location>
</feature>
<keyword evidence="4" id="KW-0808">Transferase</keyword>
<dbReference type="InterPro" id="IPR036388">
    <property type="entry name" value="WH-like_DNA-bd_sf"/>
</dbReference>
<keyword evidence="5" id="KW-1185">Reference proteome</keyword>
<dbReference type="InterPro" id="IPR039566">
    <property type="entry name" value="CvfB_S1_st"/>
</dbReference>
<dbReference type="Pfam" id="PF13509">
    <property type="entry name" value="S1_2"/>
    <property type="match status" value="1"/>
</dbReference>
<sequence length="290" mass="32352">MPSLNARAKVFEHMLSIGKTAQLEIIKEVDFGLYLDGEHFGEILLPARYVPDNCKVGDWLDVFLYLDSEDTIIATTEQPFAEMGECAYLEAVDSNSYGTFLDWGLSKDLFAPFKEQRAPMEIGKSYVVYIFEDKSGRISASSKLDNFLNEYADGYFIDNQAVDLLIASRSPLGYKAVIDGTHLGLIHNNDVITPIHVGQEIIGYIKDIRPDGAIDLALQQQGAQMRGTLTQQILADLKKNGGASTLTDKSPPEEIFKRYQVSKANYKKAIGQLYKDKKIILGKDKITLPK</sequence>
<dbReference type="GO" id="GO:0003849">
    <property type="term" value="F:3-deoxy-7-phosphoheptulonate synthase activity"/>
    <property type="evidence" value="ECO:0007669"/>
    <property type="project" value="UniProtKB-EC"/>
</dbReference>
<dbReference type="Pfam" id="PF17783">
    <property type="entry name" value="WHD_CvfB"/>
    <property type="match status" value="1"/>
</dbReference>
<dbReference type="Proteomes" id="UP000009286">
    <property type="component" value="Chromosome"/>
</dbReference>
<evidence type="ECO:0000259" key="3">
    <source>
        <dbReference type="Pfam" id="PF17783"/>
    </source>
</evidence>